<feature type="transmembrane region" description="Helical" evidence="14">
    <location>
        <begin position="439"/>
        <end position="462"/>
    </location>
</feature>
<gene>
    <name evidence="17" type="ORF">SAY87_001730</name>
</gene>
<evidence type="ECO:0000259" key="16">
    <source>
        <dbReference type="Pfam" id="PF22248"/>
    </source>
</evidence>
<keyword evidence="9" id="KW-0862">Zinc</keyword>
<keyword evidence="13" id="KW-0325">Glycoprotein</keyword>
<evidence type="ECO:0000313" key="17">
    <source>
        <dbReference type="EMBL" id="KAK4753626.1"/>
    </source>
</evidence>
<dbReference type="InterPro" id="IPR007484">
    <property type="entry name" value="Peptidase_M28"/>
</dbReference>
<reference evidence="17 18" key="1">
    <citation type="journal article" date="2023" name="Hortic Res">
        <title>Pangenome of water caltrop reveals structural variations and asymmetric subgenome divergence after allopolyploidization.</title>
        <authorList>
            <person name="Zhang X."/>
            <person name="Chen Y."/>
            <person name="Wang L."/>
            <person name="Yuan Y."/>
            <person name="Fang M."/>
            <person name="Shi L."/>
            <person name="Lu R."/>
            <person name="Comes H.P."/>
            <person name="Ma Y."/>
            <person name="Chen Y."/>
            <person name="Huang G."/>
            <person name="Zhou Y."/>
            <person name="Zheng Z."/>
            <person name="Qiu Y."/>
        </authorList>
    </citation>
    <scope>NUCLEOTIDE SEQUENCE [LARGE SCALE GENOMIC DNA]</scope>
    <source>
        <tissue evidence="17">Roots</tissue>
    </source>
</reference>
<dbReference type="FunFam" id="3.40.630.10:FF:000008">
    <property type="entry name" value="Endoplasmic reticulum metallopeptidase 1"/>
    <property type="match status" value="1"/>
</dbReference>
<evidence type="ECO:0000256" key="2">
    <source>
        <dbReference type="ARBA" id="ARBA00004477"/>
    </source>
</evidence>
<dbReference type="EMBL" id="JAXIOK010000015">
    <property type="protein sequence ID" value="KAK4753626.1"/>
    <property type="molecule type" value="Genomic_DNA"/>
</dbReference>
<dbReference type="InterPro" id="IPR048024">
    <property type="entry name" value="Fxna-like_M28_dom"/>
</dbReference>
<comment type="cofactor">
    <cofactor evidence="1">
        <name>Zn(2+)</name>
        <dbReference type="ChEBI" id="CHEBI:29105"/>
    </cofactor>
</comment>
<evidence type="ECO:0000256" key="6">
    <source>
        <dbReference type="ARBA" id="ARBA00022723"/>
    </source>
</evidence>
<evidence type="ECO:0000256" key="14">
    <source>
        <dbReference type="SAM" id="Phobius"/>
    </source>
</evidence>
<evidence type="ECO:0000256" key="4">
    <source>
        <dbReference type="ARBA" id="ARBA00022670"/>
    </source>
</evidence>
<dbReference type="Proteomes" id="UP001345219">
    <property type="component" value="Chromosome 2"/>
</dbReference>
<feature type="domain" description="Peptidase M28" evidence="15">
    <location>
        <begin position="131"/>
        <end position="171"/>
    </location>
</feature>
<sequence length="899" mass="99382">MTYRLLKAGDAAAFLLLVSLAVMYGLMSVLVHSIIYMKLIQPLGIDAPVDRFSEARAVEHVRVLAHDIGVRQEGSRGLREAARYIKGQLEIIKEKAGPKIRIEIEDSSISGSFNMMFLGHSISLGYRNHTNIIMRISSADSQDSDPSVLINGHFDSTLGSPGAGDCASCVGDMKNTPLIYNNYMLLFVIDPVSFFVASMLELARLTVNSCWVPPRPIIFLFNGAEELFMLGAHGFMKTCKWRDTIGAVINLEASGTGGPDLVCQSGPGSWPSRVYAESAVYPMANSAAQDVFPVIPGDTDYRIFSQDYGDIPGLDIIFLLGGYFYHTSYDTVDRLLPGSIQARGENLVSLLKAFTNSPSLKTASERKAIAATSRKHEDDRAVFFDYLSWFLIFYPRNVADLIHCVPIVLFLLMPFILYLSNAGSRSWFAISLDFVKGLILHAVGIILAVIFPVFFSIMRQLFCSHAMNWFAHPFLAFAMFVPCSVLGLLIPSVIWSRFPLSQDTSAGMDFKEALSDESRFWGAFGFYAILTLVYCVAGLSSGFLTFTLSASMLLAWILFSVIVKSSSRQSLRPTMIYVIPLVPCLTYAVYYGGFLLQFLIEKMGMMGAIPPPYGFYVPDIIVSAVTGVVTGWCVGPLIPIHSRWLAKSSVLQFLLNLTVITLAVSSQFFPYSKDAPKRVVLQNTYLTHGSNQVVEASYDFSVVDSNNLPFLFKYSPEVAKELNVGPDFSLVAADLSPKKTFMGIFPVSFLFSGSLKFPGRSEEIMKNYQYLPHLSASNTPTIVKESRRVYLELSLGSLEEVWVAVLNITGPLSGWSFADQSLPATEVADGGPPSYICRLSGSSSENWTFWLEASSSEDLRVDVAVLDQYMIDDAKKLKSLFPDWVDVVAYSSFMSSYTF</sequence>
<feature type="transmembrane region" description="Helical" evidence="14">
    <location>
        <begin position="518"/>
        <end position="536"/>
    </location>
</feature>
<evidence type="ECO:0000256" key="8">
    <source>
        <dbReference type="ARBA" id="ARBA00022824"/>
    </source>
</evidence>
<feature type="transmembrane region" description="Helical" evidence="14">
    <location>
        <begin position="474"/>
        <end position="498"/>
    </location>
</feature>
<protein>
    <recommendedName>
        <fullName evidence="19">Peptidase M28 domain-containing protein</fullName>
    </recommendedName>
</protein>
<keyword evidence="5 14" id="KW-0812">Transmembrane</keyword>
<feature type="transmembrane region" description="Helical" evidence="14">
    <location>
        <begin position="398"/>
        <end position="419"/>
    </location>
</feature>
<dbReference type="Gene3D" id="3.40.630.10">
    <property type="entry name" value="Zn peptidases"/>
    <property type="match status" value="1"/>
</dbReference>
<evidence type="ECO:0000256" key="9">
    <source>
        <dbReference type="ARBA" id="ARBA00022833"/>
    </source>
</evidence>
<feature type="transmembrane region" description="Helical" evidence="14">
    <location>
        <begin position="543"/>
        <end position="563"/>
    </location>
</feature>
<feature type="transmembrane region" description="Helical" evidence="14">
    <location>
        <begin position="620"/>
        <end position="638"/>
    </location>
</feature>
<evidence type="ECO:0000256" key="3">
    <source>
        <dbReference type="ARBA" id="ARBA00010918"/>
    </source>
</evidence>
<dbReference type="AlphaFoldDB" id="A0AAN7JTU3"/>
<dbReference type="SUPFAM" id="SSF53187">
    <property type="entry name" value="Zn-dependent exopeptidases"/>
    <property type="match status" value="1"/>
</dbReference>
<dbReference type="GO" id="GO:0046872">
    <property type="term" value="F:metal ion binding"/>
    <property type="evidence" value="ECO:0007669"/>
    <property type="project" value="UniProtKB-KW"/>
</dbReference>
<feature type="domain" description="Peptidase M28" evidence="15">
    <location>
        <begin position="196"/>
        <end position="349"/>
    </location>
</feature>
<evidence type="ECO:0000259" key="15">
    <source>
        <dbReference type="Pfam" id="PF04389"/>
    </source>
</evidence>
<feature type="domain" description="Endoplasmic reticulum metallopeptidase 1-like C-terminal" evidence="16">
    <location>
        <begin position="675"/>
        <end position="897"/>
    </location>
</feature>
<feature type="transmembrane region" description="Helical" evidence="14">
    <location>
        <begin position="575"/>
        <end position="600"/>
    </location>
</feature>
<keyword evidence="8" id="KW-0256">Endoplasmic reticulum</keyword>
<evidence type="ECO:0008006" key="19">
    <source>
        <dbReference type="Google" id="ProtNLM"/>
    </source>
</evidence>
<evidence type="ECO:0000313" key="18">
    <source>
        <dbReference type="Proteomes" id="UP001345219"/>
    </source>
</evidence>
<evidence type="ECO:0000256" key="13">
    <source>
        <dbReference type="ARBA" id="ARBA00023180"/>
    </source>
</evidence>
<dbReference type="PANTHER" id="PTHR12147">
    <property type="entry name" value="METALLOPEPTIDASE M28 FAMILY MEMBER"/>
    <property type="match status" value="1"/>
</dbReference>
<accession>A0AAN7JTU3</accession>
<keyword evidence="12 14" id="KW-0472">Membrane</keyword>
<evidence type="ECO:0000256" key="11">
    <source>
        <dbReference type="ARBA" id="ARBA00023049"/>
    </source>
</evidence>
<dbReference type="GO" id="GO:0006508">
    <property type="term" value="P:proteolysis"/>
    <property type="evidence" value="ECO:0007669"/>
    <property type="project" value="UniProtKB-KW"/>
</dbReference>
<dbReference type="Pfam" id="PF22248">
    <property type="entry name" value="ERMP1_C"/>
    <property type="match status" value="1"/>
</dbReference>
<keyword evidence="4" id="KW-0645">Protease</keyword>
<comment type="caution">
    <text evidence="17">The sequence shown here is derived from an EMBL/GenBank/DDBJ whole genome shotgun (WGS) entry which is preliminary data.</text>
</comment>
<dbReference type="Pfam" id="PF04389">
    <property type="entry name" value="Peptidase_M28"/>
    <property type="match status" value="2"/>
</dbReference>
<proteinExistence type="inferred from homology"/>
<keyword evidence="11" id="KW-0482">Metalloprotease</keyword>
<dbReference type="InterPro" id="IPR045175">
    <property type="entry name" value="M28_fam"/>
</dbReference>
<evidence type="ECO:0000256" key="12">
    <source>
        <dbReference type="ARBA" id="ARBA00023136"/>
    </source>
</evidence>
<feature type="transmembrane region" description="Helical" evidence="14">
    <location>
        <begin position="12"/>
        <end position="35"/>
    </location>
</feature>
<evidence type="ECO:0000256" key="7">
    <source>
        <dbReference type="ARBA" id="ARBA00022801"/>
    </source>
</evidence>
<evidence type="ECO:0000256" key="5">
    <source>
        <dbReference type="ARBA" id="ARBA00022692"/>
    </source>
</evidence>
<name>A0AAN7JTU3_9MYRT</name>
<keyword evidence="10 14" id="KW-1133">Transmembrane helix</keyword>
<keyword evidence="18" id="KW-1185">Reference proteome</keyword>
<dbReference type="GO" id="GO:0008235">
    <property type="term" value="F:metalloexopeptidase activity"/>
    <property type="evidence" value="ECO:0007669"/>
    <property type="project" value="InterPro"/>
</dbReference>
<comment type="subcellular location">
    <subcellularLocation>
        <location evidence="2">Endoplasmic reticulum membrane</location>
        <topology evidence="2">Multi-pass membrane protein</topology>
    </subcellularLocation>
</comment>
<comment type="similarity">
    <text evidence="3">Belongs to the peptidase M28 family.</text>
</comment>
<evidence type="ECO:0000256" key="1">
    <source>
        <dbReference type="ARBA" id="ARBA00001947"/>
    </source>
</evidence>
<keyword evidence="7" id="KW-0378">Hydrolase</keyword>
<dbReference type="InterPro" id="IPR053973">
    <property type="entry name" value="ERMP1-like_C"/>
</dbReference>
<feature type="transmembrane region" description="Helical" evidence="14">
    <location>
        <begin position="650"/>
        <end position="669"/>
    </location>
</feature>
<dbReference type="CDD" id="cd03875">
    <property type="entry name" value="M28_Fxna_like"/>
    <property type="match status" value="1"/>
</dbReference>
<dbReference type="GO" id="GO:0005789">
    <property type="term" value="C:endoplasmic reticulum membrane"/>
    <property type="evidence" value="ECO:0007669"/>
    <property type="project" value="UniProtKB-SubCell"/>
</dbReference>
<dbReference type="PANTHER" id="PTHR12147:SF22">
    <property type="entry name" value="ENDOPLASMIC RETICULUM METALLOPEPTIDASE 1"/>
    <property type="match status" value="1"/>
</dbReference>
<evidence type="ECO:0000256" key="10">
    <source>
        <dbReference type="ARBA" id="ARBA00022989"/>
    </source>
</evidence>
<keyword evidence="6" id="KW-0479">Metal-binding</keyword>
<organism evidence="17 18">
    <name type="scientific">Trapa incisa</name>
    <dbReference type="NCBI Taxonomy" id="236973"/>
    <lineage>
        <taxon>Eukaryota</taxon>
        <taxon>Viridiplantae</taxon>
        <taxon>Streptophyta</taxon>
        <taxon>Embryophyta</taxon>
        <taxon>Tracheophyta</taxon>
        <taxon>Spermatophyta</taxon>
        <taxon>Magnoliopsida</taxon>
        <taxon>eudicotyledons</taxon>
        <taxon>Gunneridae</taxon>
        <taxon>Pentapetalae</taxon>
        <taxon>rosids</taxon>
        <taxon>malvids</taxon>
        <taxon>Myrtales</taxon>
        <taxon>Lythraceae</taxon>
        <taxon>Trapa</taxon>
    </lineage>
</organism>